<evidence type="ECO:0000256" key="4">
    <source>
        <dbReference type="ARBA" id="ARBA00023015"/>
    </source>
</evidence>
<protein>
    <recommendedName>
        <fullName evidence="2">Toxin CcdB</fullName>
    </recommendedName>
    <alternativeName>
        <fullName evidence="7">Cytotoxic protein CcdB</fullName>
    </alternativeName>
    <alternativeName>
        <fullName evidence="6">Protein LetD</fullName>
    </alternativeName>
</protein>
<evidence type="ECO:0000256" key="7">
    <source>
        <dbReference type="ARBA" id="ARBA00033135"/>
    </source>
</evidence>
<evidence type="ECO:0000256" key="3">
    <source>
        <dbReference type="ARBA" id="ARBA00022491"/>
    </source>
</evidence>
<reference evidence="8 9" key="1">
    <citation type="journal article" date="2012" name="J. Bacteriol.">
        <title>Genome sequence of Sphingobium indicum B90A, a hexachlorocyclohexane-degrading bacterium.</title>
        <authorList>
            <person name="Anand S."/>
            <person name="Sangwan N."/>
            <person name="Lata P."/>
            <person name="Kaur J."/>
            <person name="Dua A."/>
            <person name="Singh A.K."/>
            <person name="Verma M."/>
            <person name="Kaur J."/>
            <person name="Khurana J.P."/>
            <person name="Khurana P."/>
            <person name="Mathur S."/>
            <person name="Lal R."/>
        </authorList>
    </citation>
    <scope>NUCLEOTIDE SEQUENCE [LARGE SCALE GENOMIC DNA]</scope>
    <source>
        <strain evidence="9">DSM 16412 / CCM 7286 / MTCC 6364 / B90A</strain>
    </source>
</reference>
<accession>A0A1L5BPC2</accession>
<keyword evidence="3" id="KW-0678">Repressor</keyword>
<keyword evidence="4" id="KW-0805">Transcription regulation</keyword>
<evidence type="ECO:0000256" key="1">
    <source>
        <dbReference type="ARBA" id="ARBA00005230"/>
    </source>
</evidence>
<dbReference type="GO" id="GO:0008657">
    <property type="term" value="F:DNA topoisomerase type II (double strand cut, ATP-hydrolyzing) inhibitor activity"/>
    <property type="evidence" value="ECO:0007669"/>
    <property type="project" value="InterPro"/>
</dbReference>
<comment type="similarity">
    <text evidence="1">Belongs to the CcdB toxin family.</text>
</comment>
<dbReference type="RefSeq" id="WP_007686306.1">
    <property type="nucleotide sequence ID" value="NZ_CP013070.1"/>
</dbReference>
<evidence type="ECO:0000313" key="8">
    <source>
        <dbReference type="EMBL" id="APL94706.1"/>
    </source>
</evidence>
<dbReference type="Pfam" id="PF01845">
    <property type="entry name" value="CcdB"/>
    <property type="match status" value="1"/>
</dbReference>
<evidence type="ECO:0000256" key="5">
    <source>
        <dbReference type="ARBA" id="ARBA00023163"/>
    </source>
</evidence>
<dbReference type="SUPFAM" id="SSF50118">
    <property type="entry name" value="Cell growth inhibitor/plasmid maintenance toxic component"/>
    <property type="match status" value="1"/>
</dbReference>
<evidence type="ECO:0000313" key="9">
    <source>
        <dbReference type="Proteomes" id="UP000004550"/>
    </source>
</evidence>
<organism evidence="8 9">
    <name type="scientific">Sphingobium indicum (strain DSM 16412 / CCM 7286 / MTCC 6364 / B90A)</name>
    <dbReference type="NCBI Taxonomy" id="861109"/>
    <lineage>
        <taxon>Bacteria</taxon>
        <taxon>Pseudomonadati</taxon>
        <taxon>Pseudomonadota</taxon>
        <taxon>Alphaproteobacteria</taxon>
        <taxon>Sphingomonadales</taxon>
        <taxon>Sphingomonadaceae</taxon>
        <taxon>Sphingobium</taxon>
    </lineage>
</organism>
<dbReference type="GO" id="GO:0006276">
    <property type="term" value="P:plasmid maintenance"/>
    <property type="evidence" value="ECO:0007669"/>
    <property type="project" value="InterPro"/>
</dbReference>
<dbReference type="KEGG" id="sinb:SIDU_09400"/>
<dbReference type="AlphaFoldDB" id="A0A1L5BPC2"/>
<proteinExistence type="inferred from homology"/>
<sequence length="99" mass="10715">MAKFDVYRQKSGGPFVLDCQADLLSDLNTRLVVPLLPIDRAPKPAARLNPIFEVEGVRFVMVTQFAASVPIREIGEIVQSLGSEADAIGAALDMLIIGF</sequence>
<gene>
    <name evidence="8" type="ORF">SIDU_09400</name>
</gene>
<dbReference type="Proteomes" id="UP000004550">
    <property type="component" value="Chromosome"/>
</dbReference>
<evidence type="ECO:0000256" key="6">
    <source>
        <dbReference type="ARBA" id="ARBA00029628"/>
    </source>
</evidence>
<name>A0A1L5BPC2_SPHIB</name>
<evidence type="ECO:0000256" key="2">
    <source>
        <dbReference type="ARBA" id="ARBA00015075"/>
    </source>
</evidence>
<keyword evidence="5" id="KW-0804">Transcription</keyword>
<dbReference type="EMBL" id="CP013070">
    <property type="protein sequence ID" value="APL94706.1"/>
    <property type="molecule type" value="Genomic_DNA"/>
</dbReference>
<dbReference type="InterPro" id="IPR002712">
    <property type="entry name" value="CcdB"/>
</dbReference>
<dbReference type="Gene3D" id="2.30.30.110">
    <property type="match status" value="1"/>
</dbReference>
<dbReference type="InterPro" id="IPR011067">
    <property type="entry name" value="Plasmid_toxin/cell-grow_inhib"/>
</dbReference>